<dbReference type="Gene3D" id="1.25.40.20">
    <property type="entry name" value="Ankyrin repeat-containing domain"/>
    <property type="match status" value="1"/>
</dbReference>
<evidence type="ECO:0000313" key="2">
    <source>
        <dbReference type="EMBL" id="RWA11863.1"/>
    </source>
</evidence>
<dbReference type="SUPFAM" id="SSF48403">
    <property type="entry name" value="Ankyrin repeat"/>
    <property type="match status" value="1"/>
</dbReference>
<evidence type="ECO:0000313" key="3">
    <source>
        <dbReference type="Proteomes" id="UP000286045"/>
    </source>
</evidence>
<dbReference type="EMBL" id="RYZI01000067">
    <property type="protein sequence ID" value="RWA11863.1"/>
    <property type="molecule type" value="Genomic_DNA"/>
</dbReference>
<keyword evidence="1" id="KW-0472">Membrane</keyword>
<name>A0A439DBU6_9PEZI</name>
<evidence type="ECO:0000256" key="1">
    <source>
        <dbReference type="SAM" id="Phobius"/>
    </source>
</evidence>
<proteinExistence type="predicted"/>
<dbReference type="InterPro" id="IPR036770">
    <property type="entry name" value="Ankyrin_rpt-contain_sf"/>
</dbReference>
<dbReference type="Proteomes" id="UP000286045">
    <property type="component" value="Unassembled WGS sequence"/>
</dbReference>
<feature type="transmembrane region" description="Helical" evidence="1">
    <location>
        <begin position="603"/>
        <end position="628"/>
    </location>
</feature>
<keyword evidence="1" id="KW-1133">Transmembrane helix</keyword>
<dbReference type="AlphaFoldDB" id="A0A439DBU6"/>
<keyword evidence="3" id="KW-1185">Reference proteome</keyword>
<reference evidence="2 3" key="1">
    <citation type="submission" date="2018-12" db="EMBL/GenBank/DDBJ databases">
        <title>Draft genome sequence of Xylaria grammica IHI A82.</title>
        <authorList>
            <person name="Buettner E."/>
            <person name="Kellner H."/>
        </authorList>
    </citation>
    <scope>NUCLEOTIDE SEQUENCE [LARGE SCALE GENOMIC DNA]</scope>
    <source>
        <strain evidence="2 3">IHI A82</strain>
    </source>
</reference>
<sequence>MAESTSFASADFVPYDDKLDPLSIIRYKNVCIEHIPPSEPDNNLDARQNVAASRNQTEIMTEETSQLIEQLNQVPAGPSKYIIFEWVRNCRRLNLKFDVDRLARFTICRGNWGGLQYLLDNHGVDLSRQDILGRSAIFYAMWPFPDKHTLRDVASKFRDGPALKDLNYKDKKGKDLLQYTVELESLDAVEFLLVMNLDTEVKSIREMRPMHPLPLHLPPVEWMLRMNEEWKKGIYIPLLFEFEKLFDQLAKFPHGFHYLDFHSSLPTVSPFTPRDPTTESYKITWLHFAWIPGIVLFSFLRRCGRDTTRSITAKTAPFMNIEGNPYTDPSYLSNFEEVFNPRHLGQQVYIVLPCLVLCDEKLHISTKERIQSLKGVHTDYFTDSVLQSERTIDEAYFRSLSAETLTALGNKQAVSREYEEENKPILTVPNIWIWKFGHSILTTRSASNYTARISDSEVESLKSLMQTSVRPGIQIGLIMAYYISNLGNRQAEGLYPPPLDILEPSVVNILREVTVYTDPKTLSPPEKGKEQDFMSRIADIRQELVMIQEVLQQQLEVFESMIKDFENGDPHIKELVQNDLHSDYWHGNSEGRQAKKHWEKIKAVMRFTAITVIFASVAFVAALFALLIDVLVGNWLLFDRGGSDSGGLDGTVTYTTRHVRKRFAGILALAVTLFLVWAFLRLLGGTESFAEIWQNHPQGTKATGSDPTSGSDEKDGAVMRVIHSINEGFVRAYDRIENGAANIVRRRHRG</sequence>
<protein>
    <submittedName>
        <fullName evidence="2">Uncharacterized protein</fullName>
    </submittedName>
</protein>
<comment type="caution">
    <text evidence="2">The sequence shown here is derived from an EMBL/GenBank/DDBJ whole genome shotgun (WGS) entry which is preliminary data.</text>
</comment>
<gene>
    <name evidence="2" type="ORF">EKO27_g3230</name>
</gene>
<accession>A0A439DBU6</accession>
<organism evidence="2 3">
    <name type="scientific">Xylaria grammica</name>
    <dbReference type="NCBI Taxonomy" id="363999"/>
    <lineage>
        <taxon>Eukaryota</taxon>
        <taxon>Fungi</taxon>
        <taxon>Dikarya</taxon>
        <taxon>Ascomycota</taxon>
        <taxon>Pezizomycotina</taxon>
        <taxon>Sordariomycetes</taxon>
        <taxon>Xylariomycetidae</taxon>
        <taxon>Xylariales</taxon>
        <taxon>Xylariaceae</taxon>
        <taxon>Xylaria</taxon>
    </lineage>
</organism>
<feature type="transmembrane region" description="Helical" evidence="1">
    <location>
        <begin position="283"/>
        <end position="300"/>
    </location>
</feature>
<keyword evidence="1" id="KW-0812">Transmembrane</keyword>
<feature type="transmembrane region" description="Helical" evidence="1">
    <location>
        <begin position="663"/>
        <end position="683"/>
    </location>
</feature>
<dbReference type="STRING" id="363999.A0A439DBU6"/>